<evidence type="ECO:0000313" key="2">
    <source>
        <dbReference type="EMBL" id="EDP50332.1"/>
    </source>
</evidence>
<gene>
    <name evidence="2" type="ORF">AFUB_066670</name>
</gene>
<dbReference type="InterPro" id="IPR052523">
    <property type="entry name" value="Trichothecene_AcTrans"/>
</dbReference>
<dbReference type="HOGENOM" id="CLU_956374_0_0_1"/>
<keyword evidence="3" id="KW-1185">Reference proteome</keyword>
<accession>B0Y6E7</accession>
<dbReference type="Gene3D" id="3.40.630.30">
    <property type="match status" value="1"/>
</dbReference>
<dbReference type="InterPro" id="IPR016181">
    <property type="entry name" value="Acyl_CoA_acyltransferase"/>
</dbReference>
<dbReference type="VEuPathDB" id="FungiDB:AFUB_066670"/>
<name>B0Y6E7_ASPFC</name>
<proteinExistence type="predicted"/>
<evidence type="ECO:0008006" key="4">
    <source>
        <dbReference type="Google" id="ProtNLM"/>
    </source>
</evidence>
<feature type="compositionally biased region" description="Low complexity" evidence="1">
    <location>
        <begin position="171"/>
        <end position="183"/>
    </location>
</feature>
<dbReference type="PANTHER" id="PTHR42791:SF2">
    <property type="entry name" value="N-ACETYLTRANSFERASE DOMAIN-CONTAINING PROTEIN"/>
    <property type="match status" value="1"/>
</dbReference>
<feature type="region of interest" description="Disordered" evidence="1">
    <location>
        <begin position="165"/>
        <end position="212"/>
    </location>
</feature>
<dbReference type="OrthoDB" id="410198at2759"/>
<dbReference type="SUPFAM" id="SSF55729">
    <property type="entry name" value="Acyl-CoA N-acyltransferases (Nat)"/>
    <property type="match status" value="1"/>
</dbReference>
<protein>
    <recommendedName>
        <fullName evidence="4">GNAT family acetyltransferase</fullName>
    </recommendedName>
</protein>
<dbReference type="EMBL" id="DS499598">
    <property type="protein sequence ID" value="EDP50332.1"/>
    <property type="molecule type" value="Genomic_DNA"/>
</dbReference>
<dbReference type="PANTHER" id="PTHR42791">
    <property type="entry name" value="GNAT FAMILY ACETYLTRANSFERASE"/>
    <property type="match status" value="1"/>
</dbReference>
<reference evidence="2 3" key="1">
    <citation type="journal article" date="2008" name="PLoS Genet.">
        <title>Genomic islands in the pathogenic filamentous fungus Aspergillus fumigatus.</title>
        <authorList>
            <person name="Fedorova N.D."/>
            <person name="Khaldi N."/>
            <person name="Joardar V.S."/>
            <person name="Maiti R."/>
            <person name="Amedeo P."/>
            <person name="Anderson M.J."/>
            <person name="Crabtree J."/>
            <person name="Silva J.C."/>
            <person name="Badger J.H."/>
            <person name="Albarraq A."/>
            <person name="Angiuoli S."/>
            <person name="Bussey H."/>
            <person name="Bowyer P."/>
            <person name="Cotty P.J."/>
            <person name="Dyer P.S."/>
            <person name="Egan A."/>
            <person name="Galens K."/>
            <person name="Fraser-Liggett C.M."/>
            <person name="Haas B.J."/>
            <person name="Inman J.M."/>
            <person name="Kent R."/>
            <person name="Lemieux S."/>
            <person name="Malavazi I."/>
            <person name="Orvis J."/>
            <person name="Roemer T."/>
            <person name="Ronning C.M."/>
            <person name="Sundaram J.P."/>
            <person name="Sutton G."/>
            <person name="Turner G."/>
            <person name="Venter J.C."/>
            <person name="White O.R."/>
            <person name="Whitty B.R."/>
            <person name="Youngman P."/>
            <person name="Wolfe K.H."/>
            <person name="Goldman G.H."/>
            <person name="Wortman J.R."/>
            <person name="Jiang B."/>
            <person name="Denning D.W."/>
            <person name="Nierman W.C."/>
        </authorList>
    </citation>
    <scope>NUCLEOTIDE SEQUENCE [LARGE SCALE GENOMIC DNA]</scope>
    <source>
        <strain evidence="3">CBS 144.89 / FGSC A1163 / CEA10</strain>
    </source>
</reference>
<organism evidence="2 3">
    <name type="scientific">Aspergillus fumigatus (strain CBS 144.89 / FGSC A1163 / CEA10)</name>
    <name type="common">Neosartorya fumigata</name>
    <dbReference type="NCBI Taxonomy" id="451804"/>
    <lineage>
        <taxon>Eukaryota</taxon>
        <taxon>Fungi</taxon>
        <taxon>Dikarya</taxon>
        <taxon>Ascomycota</taxon>
        <taxon>Pezizomycotina</taxon>
        <taxon>Eurotiomycetes</taxon>
        <taxon>Eurotiomycetidae</taxon>
        <taxon>Eurotiales</taxon>
        <taxon>Aspergillaceae</taxon>
        <taxon>Aspergillus</taxon>
        <taxon>Aspergillus subgen. Fumigati</taxon>
    </lineage>
</organism>
<sequence length="291" mass="31224">MTTTIRYATEADAPAIAELNIICFQDGPMYRNMLPNIDPLSATPMKLSRTYDKLANPRMHVLVATDPTSNQILGCARWLMPDASAHWRDESEMAILSDDARAKAAQMTQLRPAGMNVAVYEGLFKALEEMRGKYVREGDIGECTFPPFFFFFFFFISVSGRRRVADGRGPGTSSGTSGDASAASRERGGKGLAGLGSADGRPETGAHLSGGHAGGVSAVSQVRMAGCGGYCDGLLGVRGGGRGHICSDDSGAGPPPSSQLRTEDLAFCTRHSTERICWTVHITPYHRDCHQ</sequence>
<evidence type="ECO:0000256" key="1">
    <source>
        <dbReference type="SAM" id="MobiDB-lite"/>
    </source>
</evidence>
<dbReference type="Proteomes" id="UP000001699">
    <property type="component" value="Unassembled WGS sequence"/>
</dbReference>
<dbReference type="AlphaFoldDB" id="B0Y6E7"/>
<evidence type="ECO:0000313" key="3">
    <source>
        <dbReference type="Proteomes" id="UP000001699"/>
    </source>
</evidence>